<proteinExistence type="predicted"/>
<reference evidence="1 2" key="1">
    <citation type="journal article" date="2021" name="Hortic Res">
        <title>High-quality reference genome and annotation aids understanding of berry development for evergreen blueberry (Vaccinium darrowii).</title>
        <authorList>
            <person name="Yu J."/>
            <person name="Hulse-Kemp A.M."/>
            <person name="Babiker E."/>
            <person name="Staton M."/>
        </authorList>
    </citation>
    <scope>NUCLEOTIDE SEQUENCE [LARGE SCALE GENOMIC DNA]</scope>
    <source>
        <strain evidence="2">cv. NJ 8807/NJ 8810</strain>
        <tissue evidence="1">Young leaf</tissue>
    </source>
</reference>
<comment type="caution">
    <text evidence="1">The sequence shown here is derived from an EMBL/GenBank/DDBJ whole genome shotgun (WGS) entry which is preliminary data.</text>
</comment>
<gene>
    <name evidence="1" type="ORF">Vadar_000281</name>
</gene>
<accession>A0ACB7YAU0</accession>
<evidence type="ECO:0000313" key="2">
    <source>
        <dbReference type="Proteomes" id="UP000828048"/>
    </source>
</evidence>
<sequence>MEVNTIERPGKEVRSEKQLITFSQKDEVGVIYTHDDPLVITMVVANYQIKRVLVDTGSFADVMYYATFQQLNIEENPIEVFAVEVVDVRDEDKFIQGERVESLVEMELEPGRPDRMVKIGVALNLGIQKELMDFLRGYKDVFAWSHDDTPGIDSRIISHRLSINPNHRPVKPKKRTFVPERNRVTTEEVKKLGVGKT</sequence>
<protein>
    <submittedName>
        <fullName evidence="1">Uncharacterized protein</fullName>
    </submittedName>
</protein>
<evidence type="ECO:0000313" key="1">
    <source>
        <dbReference type="EMBL" id="KAH7850593.1"/>
    </source>
</evidence>
<keyword evidence="2" id="KW-1185">Reference proteome</keyword>
<organism evidence="1 2">
    <name type="scientific">Vaccinium darrowii</name>
    <dbReference type="NCBI Taxonomy" id="229202"/>
    <lineage>
        <taxon>Eukaryota</taxon>
        <taxon>Viridiplantae</taxon>
        <taxon>Streptophyta</taxon>
        <taxon>Embryophyta</taxon>
        <taxon>Tracheophyta</taxon>
        <taxon>Spermatophyta</taxon>
        <taxon>Magnoliopsida</taxon>
        <taxon>eudicotyledons</taxon>
        <taxon>Gunneridae</taxon>
        <taxon>Pentapetalae</taxon>
        <taxon>asterids</taxon>
        <taxon>Ericales</taxon>
        <taxon>Ericaceae</taxon>
        <taxon>Vaccinioideae</taxon>
        <taxon>Vaccinieae</taxon>
        <taxon>Vaccinium</taxon>
    </lineage>
</organism>
<dbReference type="EMBL" id="CM037158">
    <property type="protein sequence ID" value="KAH7850593.1"/>
    <property type="molecule type" value="Genomic_DNA"/>
</dbReference>
<name>A0ACB7YAU0_9ERIC</name>
<dbReference type="Proteomes" id="UP000828048">
    <property type="component" value="Chromosome 8"/>
</dbReference>